<feature type="region of interest" description="Disordered" evidence="1">
    <location>
        <begin position="174"/>
        <end position="207"/>
    </location>
</feature>
<evidence type="ECO:0000313" key="2">
    <source>
        <dbReference type="EMBL" id="RCK53162.1"/>
    </source>
</evidence>
<protein>
    <recommendedName>
        <fullName evidence="4">ImpA N-terminal domain-containing protein</fullName>
    </recommendedName>
</protein>
<feature type="region of interest" description="Disordered" evidence="1">
    <location>
        <begin position="448"/>
        <end position="467"/>
    </location>
</feature>
<gene>
    <name evidence="2" type="ORF">TH44_02875</name>
</gene>
<name>A0A367XK94_9PROT</name>
<dbReference type="Pfam" id="PF16989">
    <property type="entry name" value="T6SS_VasJ"/>
    <property type="match status" value="1"/>
</dbReference>
<comment type="caution">
    <text evidence="2">The sequence shown here is derived from an EMBL/GenBank/DDBJ whole genome shotgun (WGS) entry which is preliminary data.</text>
</comment>
<sequence>MTIIFPVKEILASCPVGDSGFGVIDDDLSEQLDIIDNELMKRGTLGMESIDWKVVLMAADVVLRRCAHLKAFHAAITAMSQKPAGRDIPAILDLGEYLFVQAWPGLHPQGKRGERLRTAWGQEIIQSMGNALCYVWRAERAIPDRTEDRVGKLITCLREHKIDPGPLEDALKQMKQATTPPSEKETGSSSRSDSSGTGGSARRDLDARERAVLRQDIRALAYRISQFDADADVAYLMRGYAAWLEHKSIPENVDGVVPQMSMPAFIIEEHQNAAKNPDDGALLKLEDRLFLSPDWFEGQKIAADMAGRLGHEDVAHAIRSRCARRLATLPELKTLSYANERTYVPREIAAWAEKLHESKVADEEDVIDKSSDDVADGLESRVRMTNAALAESQSGRETALAKLDLARAFRESNLDAHAALLLDEILREFQLADLADWDRALLNEVEKERKSIPATKSGRTGGKKRNG</sequence>
<dbReference type="AlphaFoldDB" id="A0A367XK94"/>
<reference evidence="2 3" key="1">
    <citation type="submission" date="2014-07" db="EMBL/GenBank/DDBJ databases">
        <title>Draft genome sequence of Thalassospira xiamenensis IB13.</title>
        <authorList>
            <person name="Lai Q."/>
            <person name="Shao Z."/>
        </authorList>
    </citation>
    <scope>NUCLEOTIDE SEQUENCE [LARGE SCALE GENOMIC DNA]</scope>
    <source>
        <strain evidence="2 3">IB13</strain>
    </source>
</reference>
<evidence type="ECO:0000256" key="1">
    <source>
        <dbReference type="SAM" id="MobiDB-lite"/>
    </source>
</evidence>
<dbReference type="PANTHER" id="PTHR37024">
    <property type="entry name" value="TYPE VI SECRETION SYSTEM DUF2094 AND IMPA-RELATED DOMAIN PROTEIN"/>
    <property type="match status" value="1"/>
</dbReference>
<accession>A0A367XK94</accession>
<dbReference type="Proteomes" id="UP000252266">
    <property type="component" value="Unassembled WGS sequence"/>
</dbReference>
<evidence type="ECO:0000313" key="3">
    <source>
        <dbReference type="Proteomes" id="UP000252266"/>
    </source>
</evidence>
<dbReference type="InterPro" id="IPR017739">
    <property type="entry name" value="T6SS-assoc_VCA0119"/>
</dbReference>
<dbReference type="EMBL" id="JPWJ01000001">
    <property type="protein sequence ID" value="RCK53162.1"/>
    <property type="molecule type" value="Genomic_DNA"/>
</dbReference>
<organism evidence="2 3">
    <name type="scientific">Thalassospira xiamenensis</name>
    <dbReference type="NCBI Taxonomy" id="220697"/>
    <lineage>
        <taxon>Bacteria</taxon>
        <taxon>Pseudomonadati</taxon>
        <taxon>Pseudomonadota</taxon>
        <taxon>Alphaproteobacteria</taxon>
        <taxon>Rhodospirillales</taxon>
        <taxon>Thalassospiraceae</taxon>
        <taxon>Thalassospira</taxon>
    </lineage>
</organism>
<dbReference type="PANTHER" id="PTHR37024:SF3">
    <property type="entry name" value="TYPE VI SECRETION SYSTEM PROTEIN TSSA"/>
    <property type="match status" value="1"/>
</dbReference>
<evidence type="ECO:0008006" key="4">
    <source>
        <dbReference type="Google" id="ProtNLM"/>
    </source>
</evidence>
<proteinExistence type="predicted"/>